<dbReference type="Proteomes" id="UP000465306">
    <property type="component" value="Unassembled WGS sequence"/>
</dbReference>
<protein>
    <submittedName>
        <fullName evidence="1">Uncharacterized protein</fullName>
    </submittedName>
</protein>
<accession>A0ABQ1BW09</accession>
<dbReference type="EMBL" id="BLKU01000005">
    <property type="protein sequence ID" value="GFG67904.1"/>
    <property type="molecule type" value="Genomic_DNA"/>
</dbReference>
<sequence>MLDINPSAPLDFYLVFTGPKGASASSRGTLRPFCIDAVFLFDALSAPVEK</sequence>
<organism evidence="1 2">
    <name type="scientific">Mycobacterium kubicae</name>
    <dbReference type="NCBI Taxonomy" id="120959"/>
    <lineage>
        <taxon>Bacteria</taxon>
        <taxon>Bacillati</taxon>
        <taxon>Actinomycetota</taxon>
        <taxon>Actinomycetes</taxon>
        <taxon>Mycobacteriales</taxon>
        <taxon>Mycobacteriaceae</taxon>
        <taxon>Mycobacterium</taxon>
        <taxon>Mycobacterium simiae complex</taxon>
    </lineage>
</organism>
<evidence type="ECO:0000313" key="2">
    <source>
        <dbReference type="Proteomes" id="UP000465306"/>
    </source>
</evidence>
<keyword evidence="2" id="KW-1185">Reference proteome</keyword>
<comment type="caution">
    <text evidence="1">The sequence shown here is derived from an EMBL/GenBank/DDBJ whole genome shotgun (WGS) entry which is preliminary data.</text>
</comment>
<proteinExistence type="predicted"/>
<gene>
    <name evidence="1" type="ORF">MKUB_53940</name>
</gene>
<reference evidence="1 2" key="1">
    <citation type="journal article" date="2019" name="Emerg. Microbes Infect.">
        <title>Comprehensive subspecies identification of 175 nontuberculous mycobacteria species based on 7547 genomic profiles.</title>
        <authorList>
            <person name="Matsumoto Y."/>
            <person name="Kinjo T."/>
            <person name="Motooka D."/>
            <person name="Nabeya D."/>
            <person name="Jung N."/>
            <person name="Uechi K."/>
            <person name="Horii T."/>
            <person name="Iida T."/>
            <person name="Fujita J."/>
            <person name="Nakamura S."/>
        </authorList>
    </citation>
    <scope>NUCLEOTIDE SEQUENCE [LARGE SCALE GENOMIC DNA]</scope>
    <source>
        <strain evidence="1 2">JCM 13573</strain>
    </source>
</reference>
<evidence type="ECO:0000313" key="1">
    <source>
        <dbReference type="EMBL" id="GFG67904.1"/>
    </source>
</evidence>
<name>A0ABQ1BW09_9MYCO</name>